<evidence type="ECO:0000313" key="2">
    <source>
        <dbReference type="Proteomes" id="UP000276133"/>
    </source>
</evidence>
<reference evidence="1 2" key="1">
    <citation type="journal article" date="2018" name="Sci. Rep.">
        <title>Genomic signatures of local adaptation to the degree of environmental predictability in rotifers.</title>
        <authorList>
            <person name="Franch-Gras L."/>
            <person name="Hahn C."/>
            <person name="Garcia-Roger E.M."/>
            <person name="Carmona M.J."/>
            <person name="Serra M."/>
            <person name="Gomez A."/>
        </authorList>
    </citation>
    <scope>NUCLEOTIDE SEQUENCE [LARGE SCALE GENOMIC DNA]</scope>
    <source>
        <strain evidence="1">HYR1</strain>
    </source>
</reference>
<proteinExistence type="predicted"/>
<dbReference type="AlphaFoldDB" id="A0A3M7S3I4"/>
<sequence>MARNYNFKLTFTFLFLDSSSSFPFPTGIVEVELRKSRGKEIYNEHLILFVSVEITKYKKEKKKKL</sequence>
<comment type="caution">
    <text evidence="1">The sequence shown here is derived from an EMBL/GenBank/DDBJ whole genome shotgun (WGS) entry which is preliminary data.</text>
</comment>
<accession>A0A3M7S3I4</accession>
<evidence type="ECO:0000313" key="1">
    <source>
        <dbReference type="EMBL" id="RNA30393.1"/>
    </source>
</evidence>
<gene>
    <name evidence="1" type="ORF">BpHYR1_041102</name>
</gene>
<organism evidence="1 2">
    <name type="scientific">Brachionus plicatilis</name>
    <name type="common">Marine rotifer</name>
    <name type="synonym">Brachionus muelleri</name>
    <dbReference type="NCBI Taxonomy" id="10195"/>
    <lineage>
        <taxon>Eukaryota</taxon>
        <taxon>Metazoa</taxon>
        <taxon>Spiralia</taxon>
        <taxon>Gnathifera</taxon>
        <taxon>Rotifera</taxon>
        <taxon>Eurotatoria</taxon>
        <taxon>Monogononta</taxon>
        <taxon>Pseudotrocha</taxon>
        <taxon>Ploima</taxon>
        <taxon>Brachionidae</taxon>
        <taxon>Brachionus</taxon>
    </lineage>
</organism>
<protein>
    <submittedName>
        <fullName evidence="1">Uncharacterized protein</fullName>
    </submittedName>
</protein>
<name>A0A3M7S3I4_BRAPC</name>
<keyword evidence="2" id="KW-1185">Reference proteome</keyword>
<dbReference type="Proteomes" id="UP000276133">
    <property type="component" value="Unassembled WGS sequence"/>
</dbReference>
<dbReference type="EMBL" id="REGN01002089">
    <property type="protein sequence ID" value="RNA30393.1"/>
    <property type="molecule type" value="Genomic_DNA"/>
</dbReference>